<proteinExistence type="predicted"/>
<keyword evidence="2" id="KW-1185">Reference proteome</keyword>
<organism evidence="1 2">
    <name type="scientific">Jatrophihabitans endophyticus</name>
    <dbReference type="NCBI Taxonomy" id="1206085"/>
    <lineage>
        <taxon>Bacteria</taxon>
        <taxon>Bacillati</taxon>
        <taxon>Actinomycetota</taxon>
        <taxon>Actinomycetes</taxon>
        <taxon>Jatrophihabitantales</taxon>
        <taxon>Jatrophihabitantaceae</taxon>
        <taxon>Jatrophihabitans</taxon>
    </lineage>
</organism>
<dbReference type="EMBL" id="FQVU01000001">
    <property type="protein sequence ID" value="SHF73776.1"/>
    <property type="molecule type" value="Genomic_DNA"/>
</dbReference>
<accession>A0A1M5E3K0</accession>
<dbReference type="AlphaFoldDB" id="A0A1M5E3K0"/>
<protein>
    <submittedName>
        <fullName evidence="1">Iron-containing redox enzyme</fullName>
    </submittedName>
</protein>
<evidence type="ECO:0000313" key="1">
    <source>
        <dbReference type="EMBL" id="SHF73776.1"/>
    </source>
</evidence>
<dbReference type="Gene3D" id="1.20.910.10">
    <property type="entry name" value="Heme oxygenase-like"/>
    <property type="match status" value="1"/>
</dbReference>
<dbReference type="RefSeq" id="WP_073386120.1">
    <property type="nucleotide sequence ID" value="NZ_FQVU01000001.1"/>
</dbReference>
<dbReference type="SUPFAM" id="SSF48613">
    <property type="entry name" value="Heme oxygenase-like"/>
    <property type="match status" value="1"/>
</dbReference>
<dbReference type="OrthoDB" id="252872at2"/>
<dbReference type="Proteomes" id="UP000186132">
    <property type="component" value="Unassembled WGS sequence"/>
</dbReference>
<dbReference type="SMART" id="SM01236">
    <property type="entry name" value="Haem_oxygenase_2"/>
    <property type="match status" value="1"/>
</dbReference>
<dbReference type="STRING" id="1206085.SAMN05443575_0776"/>
<name>A0A1M5E3K0_9ACTN</name>
<sequence length="340" mass="37497">MLLPEPRGEFTSTLIDALRRDDDAALPAAHDVPSSPDPLADDELQLALWICYELHYRGFADVAASWEWRPALLAVRAALETLVLDALHAEVKVGAGDAPVADRLREIVDGDDGPGLARFVQVRADRKQFLEFAKHRSLYQLKEADPHSWAIPRLGGRAKAALLEIQFDEYGDGTIERMHSELYRRLLRGVGLDDDYGAYLDDAPGITLAVSNVMSLFGLHRALRGALVGHLAAYEMTSSDPCRRYARGLRRLGGDDDTCRFYDEHVTADALHEQVAAHDLCGGLAEAEPELAEDILFGALACLHVDNRFAAHVLDRWGAGRTSLRDRTSQQGVPIGARSW</sequence>
<dbReference type="Pfam" id="PF14518">
    <property type="entry name" value="Haem_oxygenas_2"/>
    <property type="match status" value="1"/>
</dbReference>
<dbReference type="InterPro" id="IPR016084">
    <property type="entry name" value="Haem_Oase-like_multi-hlx"/>
</dbReference>
<reference evidence="1 2" key="1">
    <citation type="submission" date="2016-11" db="EMBL/GenBank/DDBJ databases">
        <authorList>
            <person name="Jaros S."/>
            <person name="Januszkiewicz K."/>
            <person name="Wedrychowicz H."/>
        </authorList>
    </citation>
    <scope>NUCLEOTIDE SEQUENCE [LARGE SCALE GENOMIC DNA]</scope>
    <source>
        <strain evidence="1 2">DSM 45627</strain>
    </source>
</reference>
<evidence type="ECO:0000313" key="2">
    <source>
        <dbReference type="Proteomes" id="UP000186132"/>
    </source>
</evidence>
<gene>
    <name evidence="1" type="ORF">SAMN05443575_0776</name>
</gene>